<protein>
    <submittedName>
        <fullName evidence="1">Uncharacterized protein</fullName>
    </submittedName>
</protein>
<keyword evidence="2" id="KW-1185">Reference proteome</keyword>
<evidence type="ECO:0000313" key="2">
    <source>
        <dbReference type="Proteomes" id="UP000186817"/>
    </source>
</evidence>
<dbReference type="AlphaFoldDB" id="A0A1Q9CM78"/>
<name>A0A1Q9CM78_SYMMI</name>
<gene>
    <name evidence="1" type="ORF">AK812_SmicGene35139</name>
</gene>
<organism evidence="1 2">
    <name type="scientific">Symbiodinium microadriaticum</name>
    <name type="common">Dinoflagellate</name>
    <name type="synonym">Zooxanthella microadriatica</name>
    <dbReference type="NCBI Taxonomy" id="2951"/>
    <lineage>
        <taxon>Eukaryota</taxon>
        <taxon>Sar</taxon>
        <taxon>Alveolata</taxon>
        <taxon>Dinophyceae</taxon>
        <taxon>Suessiales</taxon>
        <taxon>Symbiodiniaceae</taxon>
        <taxon>Symbiodinium</taxon>
    </lineage>
</organism>
<reference evidence="1 2" key="1">
    <citation type="submission" date="2016-02" db="EMBL/GenBank/DDBJ databases">
        <title>Genome analysis of coral dinoflagellate symbionts highlights evolutionary adaptations to a symbiotic lifestyle.</title>
        <authorList>
            <person name="Aranda M."/>
            <person name="Li Y."/>
            <person name="Liew Y.J."/>
            <person name="Baumgarten S."/>
            <person name="Simakov O."/>
            <person name="Wilson M."/>
            <person name="Piel J."/>
            <person name="Ashoor H."/>
            <person name="Bougouffa S."/>
            <person name="Bajic V.B."/>
            <person name="Ryu T."/>
            <person name="Ravasi T."/>
            <person name="Bayer T."/>
            <person name="Micklem G."/>
            <person name="Kim H."/>
            <person name="Bhak J."/>
            <person name="Lajeunesse T.C."/>
            <person name="Voolstra C.R."/>
        </authorList>
    </citation>
    <scope>NUCLEOTIDE SEQUENCE [LARGE SCALE GENOMIC DNA]</scope>
    <source>
        <strain evidence="1 2">CCMP2467</strain>
    </source>
</reference>
<dbReference type="EMBL" id="LSRX01001073">
    <property type="protein sequence ID" value="OLP84028.1"/>
    <property type="molecule type" value="Genomic_DNA"/>
</dbReference>
<dbReference type="Proteomes" id="UP000186817">
    <property type="component" value="Unassembled WGS sequence"/>
</dbReference>
<proteinExistence type="predicted"/>
<evidence type="ECO:0000313" key="1">
    <source>
        <dbReference type="EMBL" id="OLP84028.1"/>
    </source>
</evidence>
<comment type="caution">
    <text evidence="1">The sequence shown here is derived from an EMBL/GenBank/DDBJ whole genome shotgun (WGS) entry which is preliminary data.</text>
</comment>
<accession>A0A1Q9CM78</accession>
<sequence length="124" mass="13242">MGAQSSFMDAYGGGYGGGHGGDAFGGAGGAFGAGHGSGSHAIGPVPPGEEARWLNYRSIGGWIRWLPRLQKHLARQQMKKTGPIMALPTVPTVVHDPEFEYPDWWDMDVTREAAEAGVDNQFEV</sequence>